<evidence type="ECO:0000313" key="4">
    <source>
        <dbReference type="Proteomes" id="UP001238603"/>
    </source>
</evidence>
<evidence type="ECO:0000313" key="3">
    <source>
        <dbReference type="EMBL" id="MDL5034717.1"/>
    </source>
</evidence>
<organism evidence="3 4">
    <name type="scientific">Roseateles subflavus</name>
    <dbReference type="NCBI Taxonomy" id="3053353"/>
    <lineage>
        <taxon>Bacteria</taxon>
        <taxon>Pseudomonadati</taxon>
        <taxon>Pseudomonadota</taxon>
        <taxon>Betaproteobacteria</taxon>
        <taxon>Burkholderiales</taxon>
        <taxon>Sphaerotilaceae</taxon>
        <taxon>Roseateles</taxon>
    </lineage>
</organism>
<feature type="domain" description="Condensation" evidence="1">
    <location>
        <begin position="107"/>
        <end position="183"/>
    </location>
</feature>
<keyword evidence="4" id="KW-1185">Reference proteome</keyword>
<name>A0ABT7LPB0_9BURK</name>
<protein>
    <submittedName>
        <fullName evidence="3">Condensation domain-containing protein</fullName>
    </submittedName>
</protein>
<gene>
    <name evidence="3" type="ORF">QRD43_22635</name>
</gene>
<dbReference type="Pfam" id="PF00668">
    <property type="entry name" value="Condensation"/>
    <property type="match status" value="1"/>
</dbReference>
<dbReference type="Gene3D" id="1.10.10.1830">
    <property type="entry name" value="Non-ribosomal peptide synthase, adenylation domain"/>
    <property type="match status" value="1"/>
</dbReference>
<dbReference type="InterPro" id="IPR023213">
    <property type="entry name" value="CAT-like_dom_sf"/>
</dbReference>
<proteinExistence type="predicted"/>
<dbReference type="Gene3D" id="3.30.559.10">
    <property type="entry name" value="Chloramphenicol acetyltransferase-like domain"/>
    <property type="match status" value="1"/>
</dbReference>
<comment type="caution">
    <text evidence="3">The sequence shown here is derived from an EMBL/GenBank/DDBJ whole genome shotgun (WGS) entry which is preliminary data.</text>
</comment>
<dbReference type="EMBL" id="JASVDS010000015">
    <property type="protein sequence ID" value="MDL5034717.1"/>
    <property type="molecule type" value="Genomic_DNA"/>
</dbReference>
<evidence type="ECO:0000259" key="2">
    <source>
        <dbReference type="Pfam" id="PF18563"/>
    </source>
</evidence>
<sequence>MIEDLLIELNELGIQLETRNQDLVIQGQRQALTPDLLTRLRQCKPELIHYLQTTPSPARPSAVFTVPANAIPPGAQAISPEMLPLVTLSQAQIDALVATVPGGAANVQDLYPLTPLQEGMFFHLLMNRADDAYLVPSAYRFERREDLDGFIQALQQVLDRHDILRSAVHWERLDHPVQLVWRHAP</sequence>
<dbReference type="RefSeq" id="WP_285984787.1">
    <property type="nucleotide sequence ID" value="NZ_JASVDS010000015.1"/>
</dbReference>
<evidence type="ECO:0000259" key="1">
    <source>
        <dbReference type="Pfam" id="PF00668"/>
    </source>
</evidence>
<accession>A0ABT7LPB0</accession>
<reference evidence="3 4" key="1">
    <citation type="submission" date="2023-06" db="EMBL/GenBank/DDBJ databases">
        <title>Pelomonas sp. APW6 16S ribosomal RNA gene genome sequencing and assembly.</title>
        <authorList>
            <person name="Woo H."/>
        </authorList>
    </citation>
    <scope>NUCLEOTIDE SEQUENCE [LARGE SCALE GENOMIC DNA]</scope>
    <source>
        <strain evidence="3 4">APW6</strain>
    </source>
</reference>
<dbReference type="Pfam" id="PF18563">
    <property type="entry name" value="TubC_N"/>
    <property type="match status" value="1"/>
</dbReference>
<dbReference type="InterPro" id="IPR041464">
    <property type="entry name" value="TubC_N"/>
</dbReference>
<feature type="domain" description="TubC N-terminal docking" evidence="2">
    <location>
        <begin position="2"/>
        <end position="52"/>
    </location>
</feature>
<feature type="non-terminal residue" evidence="3">
    <location>
        <position position="185"/>
    </location>
</feature>
<dbReference type="Proteomes" id="UP001238603">
    <property type="component" value="Unassembled WGS sequence"/>
</dbReference>
<dbReference type="SUPFAM" id="SSF52777">
    <property type="entry name" value="CoA-dependent acyltransferases"/>
    <property type="match status" value="1"/>
</dbReference>
<dbReference type="InterPro" id="IPR044894">
    <property type="entry name" value="TubC_N_sf"/>
</dbReference>
<dbReference type="InterPro" id="IPR001242">
    <property type="entry name" value="Condensation_dom"/>
</dbReference>